<dbReference type="Proteomes" id="UP000001505">
    <property type="component" value="Chromosome"/>
</dbReference>
<dbReference type="EMBL" id="CP001928">
    <property type="protein sequence ID" value="ADI37560.1"/>
    <property type="molecule type" value="Genomic_DNA"/>
</dbReference>
<protein>
    <submittedName>
        <fullName evidence="1">Uncharacterized protein</fullName>
    </submittedName>
</protein>
<sequence>MNLSQSKPERQAVHLEMQAKLKSSDNKPIQS</sequence>
<keyword evidence="2" id="KW-1185">Reference proteome</keyword>
<dbReference type="HOGENOM" id="CLU_3399114_0_0_0"/>
<organism evidence="1 2">
    <name type="scientific">Waddlia chondrophila (strain ATCC VR-1470 / WSU 86-1044)</name>
    <dbReference type="NCBI Taxonomy" id="716544"/>
    <lineage>
        <taxon>Bacteria</taxon>
        <taxon>Pseudomonadati</taxon>
        <taxon>Chlamydiota</taxon>
        <taxon>Chlamydiia</taxon>
        <taxon>Parachlamydiales</taxon>
        <taxon>Waddliaceae</taxon>
        <taxon>Waddlia</taxon>
    </lineage>
</organism>
<evidence type="ECO:0000313" key="1">
    <source>
        <dbReference type="EMBL" id="ADI37560.1"/>
    </source>
</evidence>
<evidence type="ECO:0000313" key="2">
    <source>
        <dbReference type="Proteomes" id="UP000001505"/>
    </source>
</evidence>
<accession>D6YTU9</accession>
<proteinExistence type="predicted"/>
<name>D6YTU9_WADCW</name>
<reference evidence="1 2" key="1">
    <citation type="journal article" date="2010" name="PLoS ONE">
        <title>The Waddlia genome: a window into chlamydial biology.</title>
        <authorList>
            <person name="Bertelli C."/>
            <person name="Collyn F."/>
            <person name="Croxatto A."/>
            <person name="Ruckert C."/>
            <person name="Polkinghorne A."/>
            <person name="Kebbi-Beghdadi C."/>
            <person name="Goesmann A."/>
            <person name="Vaughan L."/>
            <person name="Greub G."/>
        </authorList>
    </citation>
    <scope>NUCLEOTIDE SEQUENCE [LARGE SCALE GENOMIC DNA]</scope>
    <source>
        <strain evidence="2">ATCC VR-1470 / WSU 86-1044</strain>
    </source>
</reference>
<dbReference type="KEGG" id="wch:wcw_0185"/>
<gene>
    <name evidence="1" type="ordered locus">wcw_0185</name>
</gene>
<dbReference type="AlphaFoldDB" id="D6YTU9"/>